<evidence type="ECO:0000313" key="2">
    <source>
        <dbReference type="Proteomes" id="UP000192790"/>
    </source>
</evidence>
<accession>A0A1W2AM17</accession>
<reference evidence="1 2" key="1">
    <citation type="submission" date="2017-04" db="EMBL/GenBank/DDBJ databases">
        <authorList>
            <person name="Afonso C.L."/>
            <person name="Miller P.J."/>
            <person name="Scott M.A."/>
            <person name="Spackman E."/>
            <person name="Goraichik I."/>
            <person name="Dimitrov K.M."/>
            <person name="Suarez D.L."/>
            <person name="Swayne D.E."/>
        </authorList>
    </citation>
    <scope>NUCLEOTIDE SEQUENCE [LARGE SCALE GENOMIC DNA]</scope>
    <source>
        <strain evidence="1 2">DSM 12816</strain>
    </source>
</reference>
<dbReference type="STRING" id="1122930.SAMN02745168_1800"/>
<dbReference type="RefSeq" id="WP_084234487.1">
    <property type="nucleotide sequence ID" value="NZ_FWXW01000004.1"/>
</dbReference>
<dbReference type="OrthoDB" id="9938511at2"/>
<dbReference type="EMBL" id="FWXW01000004">
    <property type="protein sequence ID" value="SMC61268.1"/>
    <property type="molecule type" value="Genomic_DNA"/>
</dbReference>
<dbReference type="Proteomes" id="UP000192790">
    <property type="component" value="Unassembled WGS sequence"/>
</dbReference>
<protein>
    <submittedName>
        <fullName evidence="1">Uncharacterized protein</fullName>
    </submittedName>
</protein>
<evidence type="ECO:0000313" key="1">
    <source>
        <dbReference type="EMBL" id="SMC61268.1"/>
    </source>
</evidence>
<proteinExistence type="predicted"/>
<keyword evidence="2" id="KW-1185">Reference proteome</keyword>
<organism evidence="1 2">
    <name type="scientific">Papillibacter cinnamivorans DSM 12816</name>
    <dbReference type="NCBI Taxonomy" id="1122930"/>
    <lineage>
        <taxon>Bacteria</taxon>
        <taxon>Bacillati</taxon>
        <taxon>Bacillota</taxon>
        <taxon>Clostridia</taxon>
        <taxon>Eubacteriales</taxon>
        <taxon>Oscillospiraceae</taxon>
        <taxon>Papillibacter</taxon>
    </lineage>
</organism>
<gene>
    <name evidence="1" type="ORF">SAMN02745168_1800</name>
</gene>
<sequence length="59" mass="6783">MNVKERIRALLGIEVSTDNLLEIWENPEEYVSTPEDADKLGDLFLLVEMMAELEVESDE</sequence>
<dbReference type="AlphaFoldDB" id="A0A1W2AM17"/>
<name>A0A1W2AM17_9FIRM</name>